<gene>
    <name evidence="1" type="ORF">DSCO28_51180</name>
</gene>
<evidence type="ECO:0000313" key="2">
    <source>
        <dbReference type="Proteomes" id="UP000425960"/>
    </source>
</evidence>
<evidence type="ECO:0000313" key="1">
    <source>
        <dbReference type="EMBL" id="BBO84552.1"/>
    </source>
</evidence>
<accession>A0A5K7ZWC8</accession>
<sequence>MLAFEKIFKEVMLKNRRTEMELYKLLANDAAFKAAMQQSLQRVVGL</sequence>
<dbReference type="EMBL" id="AP021876">
    <property type="protein sequence ID" value="BBO84552.1"/>
    <property type="molecule type" value="Genomic_DNA"/>
</dbReference>
<proteinExistence type="predicted"/>
<name>A0A5K7ZWC8_9BACT</name>
<protein>
    <submittedName>
        <fullName evidence="1">Uncharacterized protein</fullName>
    </submittedName>
</protein>
<organism evidence="1 2">
    <name type="scientific">Desulfosarcina ovata subsp. sediminis</name>
    <dbReference type="NCBI Taxonomy" id="885957"/>
    <lineage>
        <taxon>Bacteria</taxon>
        <taxon>Pseudomonadati</taxon>
        <taxon>Thermodesulfobacteriota</taxon>
        <taxon>Desulfobacteria</taxon>
        <taxon>Desulfobacterales</taxon>
        <taxon>Desulfosarcinaceae</taxon>
        <taxon>Desulfosarcina</taxon>
    </lineage>
</organism>
<dbReference type="AlphaFoldDB" id="A0A5K7ZWC8"/>
<dbReference type="KEGG" id="dov:DSCO28_51180"/>
<reference evidence="1 2" key="1">
    <citation type="submission" date="2019-11" db="EMBL/GenBank/DDBJ databases">
        <title>Comparative genomics of hydrocarbon-degrading Desulfosarcina strains.</title>
        <authorList>
            <person name="Watanabe M."/>
            <person name="Kojima H."/>
            <person name="Fukui M."/>
        </authorList>
    </citation>
    <scope>NUCLEOTIDE SEQUENCE [LARGE SCALE GENOMIC DNA]</scope>
    <source>
        <strain evidence="1 2">28bB2T</strain>
    </source>
</reference>
<dbReference type="Proteomes" id="UP000425960">
    <property type="component" value="Chromosome"/>
</dbReference>